<feature type="repeat" description="ANK" evidence="3">
    <location>
        <begin position="279"/>
        <end position="311"/>
    </location>
</feature>
<feature type="repeat" description="ANK" evidence="3">
    <location>
        <begin position="213"/>
        <end position="245"/>
    </location>
</feature>
<dbReference type="SUPFAM" id="SSF48403">
    <property type="entry name" value="Ankyrin repeat"/>
    <property type="match status" value="1"/>
</dbReference>
<dbReference type="Gene3D" id="1.25.40.20">
    <property type="entry name" value="Ankyrin repeat-containing domain"/>
    <property type="match status" value="4"/>
</dbReference>
<evidence type="ECO:0000256" key="1">
    <source>
        <dbReference type="ARBA" id="ARBA00022737"/>
    </source>
</evidence>
<dbReference type="SMR" id="A2DTD6"/>
<dbReference type="PROSITE" id="PS50088">
    <property type="entry name" value="ANK_REPEAT"/>
    <property type="match status" value="7"/>
</dbReference>
<dbReference type="AlphaFoldDB" id="A2DTD6"/>
<keyword evidence="6" id="KW-1185">Reference proteome</keyword>
<dbReference type="SMART" id="SM00248">
    <property type="entry name" value="ANK"/>
    <property type="match status" value="8"/>
</dbReference>
<keyword evidence="2 3" id="KW-0040">ANK repeat</keyword>
<evidence type="ECO:0000256" key="2">
    <source>
        <dbReference type="ARBA" id="ARBA00023043"/>
    </source>
</evidence>
<feature type="repeat" description="ANK" evidence="3">
    <location>
        <begin position="246"/>
        <end position="278"/>
    </location>
</feature>
<evidence type="ECO:0000313" key="5">
    <source>
        <dbReference type="EMBL" id="EAY16408.1"/>
    </source>
</evidence>
<feature type="repeat" description="ANK" evidence="3">
    <location>
        <begin position="346"/>
        <end position="369"/>
    </location>
</feature>
<dbReference type="eggNOG" id="KOG4177">
    <property type="taxonomic scope" value="Eukaryota"/>
</dbReference>
<dbReference type="EMBL" id="DS113243">
    <property type="protein sequence ID" value="EAY16408.1"/>
    <property type="molecule type" value="Genomic_DNA"/>
</dbReference>
<dbReference type="Pfam" id="PF13637">
    <property type="entry name" value="Ank_4"/>
    <property type="match status" value="1"/>
</dbReference>
<dbReference type="InParanoid" id="A2DTD6"/>
<dbReference type="PROSITE" id="PS50297">
    <property type="entry name" value="ANK_REP_REGION"/>
    <property type="match status" value="7"/>
</dbReference>
<name>A2DTD6_TRIV3</name>
<feature type="repeat" description="ANK" evidence="3">
    <location>
        <begin position="147"/>
        <end position="179"/>
    </location>
</feature>
<dbReference type="VEuPathDB" id="TrichDB:TVAG_360170"/>
<proteinExistence type="predicted"/>
<feature type="repeat" description="ANK" evidence="3">
    <location>
        <begin position="180"/>
        <end position="212"/>
    </location>
</feature>
<dbReference type="KEGG" id="tva:4774417"/>
<dbReference type="PANTHER" id="PTHR24171:SF9">
    <property type="entry name" value="ANKYRIN REPEAT DOMAIN-CONTAINING PROTEIN 39"/>
    <property type="match status" value="1"/>
</dbReference>
<dbReference type="PRINTS" id="PR01415">
    <property type="entry name" value="ANKYRIN"/>
</dbReference>
<dbReference type="RefSeq" id="XP_001328631.1">
    <property type="nucleotide sequence ID" value="XM_001328596.1"/>
</dbReference>
<feature type="domain" description="DUF3447" evidence="4">
    <location>
        <begin position="32"/>
        <end position="107"/>
    </location>
</feature>
<dbReference type="VEuPathDB" id="TrichDB:TVAGG3_0967720"/>
<dbReference type="STRING" id="5722.A2DTD6"/>
<evidence type="ECO:0000313" key="6">
    <source>
        <dbReference type="Proteomes" id="UP000001542"/>
    </source>
</evidence>
<protein>
    <submittedName>
        <fullName evidence="5">Ankyrin repeat protein, putative</fullName>
    </submittedName>
</protein>
<dbReference type="Pfam" id="PF11929">
    <property type="entry name" value="DUF3447"/>
    <property type="match status" value="1"/>
</dbReference>
<dbReference type="PANTHER" id="PTHR24171">
    <property type="entry name" value="ANKYRIN REPEAT DOMAIN-CONTAINING PROTEIN 39-RELATED"/>
    <property type="match status" value="1"/>
</dbReference>
<dbReference type="InterPro" id="IPR036770">
    <property type="entry name" value="Ankyrin_rpt-contain_sf"/>
</dbReference>
<dbReference type="SUPFAM" id="SSF140860">
    <property type="entry name" value="Pseudo ankyrin repeat-like"/>
    <property type="match status" value="1"/>
</dbReference>
<organism evidence="5 6">
    <name type="scientific">Trichomonas vaginalis (strain ATCC PRA-98 / G3)</name>
    <dbReference type="NCBI Taxonomy" id="412133"/>
    <lineage>
        <taxon>Eukaryota</taxon>
        <taxon>Metamonada</taxon>
        <taxon>Parabasalia</taxon>
        <taxon>Trichomonadida</taxon>
        <taxon>Trichomonadidae</taxon>
        <taxon>Trichomonas</taxon>
    </lineage>
</organism>
<evidence type="ECO:0000256" key="3">
    <source>
        <dbReference type="PROSITE-ProRule" id="PRU00023"/>
    </source>
</evidence>
<feature type="repeat" description="ANK" evidence="3">
    <location>
        <begin position="313"/>
        <end position="345"/>
    </location>
</feature>
<gene>
    <name evidence="5" type="ORF">TVAG_360170</name>
</gene>
<dbReference type="InterPro" id="IPR002110">
    <property type="entry name" value="Ankyrin_rpt"/>
</dbReference>
<reference evidence="5" key="2">
    <citation type="journal article" date="2007" name="Science">
        <title>Draft genome sequence of the sexually transmitted pathogen Trichomonas vaginalis.</title>
        <authorList>
            <person name="Carlton J.M."/>
            <person name="Hirt R.P."/>
            <person name="Silva J.C."/>
            <person name="Delcher A.L."/>
            <person name="Schatz M."/>
            <person name="Zhao Q."/>
            <person name="Wortman J.R."/>
            <person name="Bidwell S.L."/>
            <person name="Alsmark U.C.M."/>
            <person name="Besteiro S."/>
            <person name="Sicheritz-Ponten T."/>
            <person name="Noel C.J."/>
            <person name="Dacks J.B."/>
            <person name="Foster P.G."/>
            <person name="Simillion C."/>
            <person name="Van de Peer Y."/>
            <person name="Miranda-Saavedra D."/>
            <person name="Barton G.J."/>
            <person name="Westrop G.D."/>
            <person name="Mueller S."/>
            <person name="Dessi D."/>
            <person name="Fiori P.L."/>
            <person name="Ren Q."/>
            <person name="Paulsen I."/>
            <person name="Zhang H."/>
            <person name="Bastida-Corcuera F.D."/>
            <person name="Simoes-Barbosa A."/>
            <person name="Brown M.T."/>
            <person name="Hayes R.D."/>
            <person name="Mukherjee M."/>
            <person name="Okumura C.Y."/>
            <person name="Schneider R."/>
            <person name="Smith A.J."/>
            <person name="Vanacova S."/>
            <person name="Villalvazo M."/>
            <person name="Haas B.J."/>
            <person name="Pertea M."/>
            <person name="Feldblyum T.V."/>
            <person name="Utterback T.R."/>
            <person name="Shu C.L."/>
            <person name="Osoegawa K."/>
            <person name="de Jong P.J."/>
            <person name="Hrdy I."/>
            <person name="Horvathova L."/>
            <person name="Zubacova Z."/>
            <person name="Dolezal P."/>
            <person name="Malik S.B."/>
            <person name="Logsdon J.M. Jr."/>
            <person name="Henze K."/>
            <person name="Gupta A."/>
            <person name="Wang C.C."/>
            <person name="Dunne R.L."/>
            <person name="Upcroft J.A."/>
            <person name="Upcroft P."/>
            <person name="White O."/>
            <person name="Salzberg S.L."/>
            <person name="Tang P."/>
            <person name="Chiu C.-H."/>
            <person name="Lee Y.-S."/>
            <person name="Embley T.M."/>
            <person name="Coombs G.H."/>
            <person name="Mottram J.C."/>
            <person name="Tachezy J."/>
            <person name="Fraser-Liggett C.M."/>
            <person name="Johnson P.J."/>
        </authorList>
    </citation>
    <scope>NUCLEOTIDE SEQUENCE [LARGE SCALE GENOMIC DNA]</scope>
    <source>
        <strain evidence="5">G3</strain>
    </source>
</reference>
<accession>A2DTD6</accession>
<dbReference type="InterPro" id="IPR020683">
    <property type="entry name" value="DUF3447"/>
</dbReference>
<keyword evidence="1" id="KW-0677">Repeat</keyword>
<dbReference type="OrthoDB" id="539213at2759"/>
<dbReference type="Proteomes" id="UP000001542">
    <property type="component" value="Unassembled WGS sequence"/>
</dbReference>
<sequence>MRSDFYITSYSLLELCCYYGAIKYFKFLRTKFKTDITRTCLNYSFLGGNAEIINECLKAVSPGGYAHACALMTHNIDFVTYLMNEHDIIPKPYYCGLYCNTQSLFIYLAETKDIYECIKYSPIFGIPSLCEYLLSHWPDVEMKSGEHQGSALHKAAEYHYTEILDIFVRHGADIDIKDFDNQTPLHISVKESDLESIKFLVSHGADVNAEDNHGNSPLHAAANGRNKMIAMLFISHGADVNAKDDEGITPLHCAAKSNRKEIAEILISHGADINAKDYKGNTPLHYAAESNGKEIAEILISHGANVNEKDDAGGRTPLHKAMLKGGIDLLEFLISHGADVNAKDHNGETPLHDAAYISNTDVVKFLVSHPIFRPKLTIFSFLFEI</sequence>
<reference evidence="5" key="1">
    <citation type="submission" date="2006-10" db="EMBL/GenBank/DDBJ databases">
        <authorList>
            <person name="Amadeo P."/>
            <person name="Zhao Q."/>
            <person name="Wortman J."/>
            <person name="Fraser-Liggett C."/>
            <person name="Carlton J."/>
        </authorList>
    </citation>
    <scope>NUCLEOTIDE SEQUENCE</scope>
    <source>
        <strain evidence="5">G3</strain>
    </source>
</reference>
<evidence type="ECO:0000259" key="4">
    <source>
        <dbReference type="Pfam" id="PF11929"/>
    </source>
</evidence>
<dbReference type="Pfam" id="PF12796">
    <property type="entry name" value="Ank_2"/>
    <property type="match status" value="2"/>
</dbReference>